<name>A0AAD5MIE6_PARTN</name>
<evidence type="ECO:0000313" key="2">
    <source>
        <dbReference type="Proteomes" id="UP001196413"/>
    </source>
</evidence>
<reference evidence="1" key="1">
    <citation type="submission" date="2021-06" db="EMBL/GenBank/DDBJ databases">
        <title>Parelaphostrongylus tenuis whole genome reference sequence.</title>
        <authorList>
            <person name="Garwood T.J."/>
            <person name="Larsen P.A."/>
            <person name="Fountain-Jones N.M."/>
            <person name="Garbe J.R."/>
            <person name="Macchietto M.G."/>
            <person name="Kania S.A."/>
            <person name="Gerhold R.W."/>
            <person name="Richards J.E."/>
            <person name="Wolf T.M."/>
        </authorList>
    </citation>
    <scope>NUCLEOTIDE SEQUENCE</scope>
    <source>
        <strain evidence="1">MNPRO001-30</strain>
        <tissue evidence="1">Meninges</tissue>
    </source>
</reference>
<keyword evidence="2" id="KW-1185">Reference proteome</keyword>
<evidence type="ECO:0000313" key="1">
    <source>
        <dbReference type="EMBL" id="KAJ1349701.1"/>
    </source>
</evidence>
<sequence>MSSGDKNHLTLQPPPPISPIIRRSPVFTGAKIITAKVIGFLGSWIAQTVC</sequence>
<proteinExistence type="predicted"/>
<dbReference type="Proteomes" id="UP001196413">
    <property type="component" value="Unassembled WGS sequence"/>
</dbReference>
<protein>
    <submittedName>
        <fullName evidence="1">Uncharacterized protein</fullName>
    </submittedName>
</protein>
<gene>
    <name evidence="1" type="ORF">KIN20_005321</name>
</gene>
<dbReference type="AlphaFoldDB" id="A0AAD5MIE6"/>
<organism evidence="1 2">
    <name type="scientific">Parelaphostrongylus tenuis</name>
    <name type="common">Meningeal worm</name>
    <dbReference type="NCBI Taxonomy" id="148309"/>
    <lineage>
        <taxon>Eukaryota</taxon>
        <taxon>Metazoa</taxon>
        <taxon>Ecdysozoa</taxon>
        <taxon>Nematoda</taxon>
        <taxon>Chromadorea</taxon>
        <taxon>Rhabditida</taxon>
        <taxon>Rhabditina</taxon>
        <taxon>Rhabditomorpha</taxon>
        <taxon>Strongyloidea</taxon>
        <taxon>Metastrongylidae</taxon>
        <taxon>Parelaphostrongylus</taxon>
    </lineage>
</organism>
<dbReference type="EMBL" id="JAHQIW010000721">
    <property type="protein sequence ID" value="KAJ1349701.1"/>
    <property type="molecule type" value="Genomic_DNA"/>
</dbReference>
<accession>A0AAD5MIE6</accession>
<comment type="caution">
    <text evidence="1">The sequence shown here is derived from an EMBL/GenBank/DDBJ whole genome shotgun (WGS) entry which is preliminary data.</text>
</comment>